<dbReference type="Gene3D" id="3.10.180.10">
    <property type="entry name" value="2,3-Dihydroxybiphenyl 1,2-Dioxygenase, domain 1"/>
    <property type="match status" value="1"/>
</dbReference>
<feature type="domain" description="Glyoxalase/fosfomycin resistance/dioxygenase" evidence="2">
    <location>
        <begin position="10"/>
        <end position="44"/>
    </location>
</feature>
<dbReference type="InterPro" id="IPR029068">
    <property type="entry name" value="Glyas_Bleomycin-R_OHBP_Dase"/>
</dbReference>
<evidence type="ECO:0000313" key="3">
    <source>
        <dbReference type="EMBL" id="XDV57890.1"/>
    </source>
</evidence>
<dbReference type="Pfam" id="PF00903">
    <property type="entry name" value="Glyoxalase"/>
    <property type="match status" value="1"/>
</dbReference>
<dbReference type="RefSeq" id="WP_369722341.1">
    <property type="nucleotide sequence ID" value="NZ_CP165734.1"/>
</dbReference>
<organism evidence="3">
    <name type="scientific">Bradyrhizobium sp. LLZ17</name>
    <dbReference type="NCBI Taxonomy" id="3239388"/>
    <lineage>
        <taxon>Bacteria</taxon>
        <taxon>Pseudomonadati</taxon>
        <taxon>Pseudomonadota</taxon>
        <taxon>Alphaproteobacteria</taxon>
        <taxon>Hyphomicrobiales</taxon>
        <taxon>Nitrobacteraceae</taxon>
        <taxon>Bradyrhizobium</taxon>
    </lineage>
</organism>
<sequence>MLANAKVATRLPAKDLDRARAFYSEKLGLEPVEHARVGSATSVPLASLRSSSRPERNPGRTRRWVGKSRTSRPPCASFAYEGSRSRNMTSPA</sequence>
<gene>
    <name evidence="3" type="ORF">AB8Z38_36380</name>
</gene>
<accession>A0AB39XIV2</accession>
<feature type="compositionally biased region" description="Basic residues" evidence="1">
    <location>
        <begin position="59"/>
        <end position="70"/>
    </location>
</feature>
<dbReference type="AlphaFoldDB" id="A0AB39XIV2"/>
<feature type="compositionally biased region" description="Polar residues" evidence="1">
    <location>
        <begin position="39"/>
        <end position="51"/>
    </location>
</feature>
<dbReference type="InterPro" id="IPR004360">
    <property type="entry name" value="Glyas_Fos-R_dOase_dom"/>
</dbReference>
<evidence type="ECO:0000256" key="1">
    <source>
        <dbReference type="SAM" id="MobiDB-lite"/>
    </source>
</evidence>
<dbReference type="EMBL" id="CP165734">
    <property type="protein sequence ID" value="XDV57890.1"/>
    <property type="molecule type" value="Genomic_DNA"/>
</dbReference>
<evidence type="ECO:0000259" key="2">
    <source>
        <dbReference type="Pfam" id="PF00903"/>
    </source>
</evidence>
<name>A0AB39XIV2_9BRAD</name>
<feature type="region of interest" description="Disordered" evidence="1">
    <location>
        <begin position="38"/>
        <end position="92"/>
    </location>
</feature>
<dbReference type="SUPFAM" id="SSF54593">
    <property type="entry name" value="Glyoxalase/Bleomycin resistance protein/Dihydroxybiphenyl dioxygenase"/>
    <property type="match status" value="1"/>
</dbReference>
<protein>
    <submittedName>
        <fullName evidence="3">VOC family protein</fullName>
    </submittedName>
</protein>
<dbReference type="CDD" id="cd06587">
    <property type="entry name" value="VOC"/>
    <property type="match status" value="1"/>
</dbReference>
<reference evidence="3" key="1">
    <citation type="submission" date="2024-08" db="EMBL/GenBank/DDBJ databases">
        <authorList>
            <person name="Chaddad Z."/>
            <person name="Lamrabet M."/>
            <person name="Bouhnik O."/>
            <person name="Alami S."/>
            <person name="Wipf D."/>
            <person name="Courty P.E."/>
            <person name="Missbah El Idrissi M."/>
        </authorList>
    </citation>
    <scope>NUCLEOTIDE SEQUENCE</scope>
    <source>
        <strain evidence="3">LLZ17</strain>
    </source>
</reference>
<proteinExistence type="predicted"/>